<protein>
    <recommendedName>
        <fullName evidence="4">EGF-like domain-containing protein</fullName>
    </recommendedName>
</protein>
<evidence type="ECO:0000313" key="6">
    <source>
        <dbReference type="Proteomes" id="UP000688137"/>
    </source>
</evidence>
<evidence type="ECO:0000256" key="2">
    <source>
        <dbReference type="ARBA" id="ARBA00022737"/>
    </source>
</evidence>
<keyword evidence="1" id="KW-0732">Signal</keyword>
<organism evidence="5 6">
    <name type="scientific">Paramecium primaurelia</name>
    <dbReference type="NCBI Taxonomy" id="5886"/>
    <lineage>
        <taxon>Eukaryota</taxon>
        <taxon>Sar</taxon>
        <taxon>Alveolata</taxon>
        <taxon>Ciliophora</taxon>
        <taxon>Intramacronucleata</taxon>
        <taxon>Oligohymenophorea</taxon>
        <taxon>Peniculida</taxon>
        <taxon>Parameciidae</taxon>
        <taxon>Paramecium</taxon>
    </lineage>
</organism>
<evidence type="ECO:0000313" key="5">
    <source>
        <dbReference type="EMBL" id="CAD8055926.1"/>
    </source>
</evidence>
<feature type="domain" description="EGF-like" evidence="4">
    <location>
        <begin position="926"/>
        <end position="960"/>
    </location>
</feature>
<keyword evidence="2" id="KW-0677">Repeat</keyword>
<reference evidence="5" key="1">
    <citation type="submission" date="2021-01" db="EMBL/GenBank/DDBJ databases">
        <authorList>
            <consortium name="Genoscope - CEA"/>
            <person name="William W."/>
        </authorList>
    </citation>
    <scope>NUCLEOTIDE SEQUENCE</scope>
</reference>
<dbReference type="CDD" id="cd00064">
    <property type="entry name" value="FU"/>
    <property type="match status" value="2"/>
</dbReference>
<keyword evidence="6" id="KW-1185">Reference proteome</keyword>
<dbReference type="SMART" id="SM00181">
    <property type="entry name" value="EGF"/>
    <property type="match status" value="5"/>
</dbReference>
<feature type="domain" description="EGF-like" evidence="4">
    <location>
        <begin position="686"/>
        <end position="726"/>
    </location>
</feature>
<sequence>MTNSEWKLIYSDFYQQLITTHQSWKSLETCLINHIFLPQTRQCLTNNLEFIRLNDERKGIEKQFYYPHYQLRIITDVIYIRSQSGVNSQFQIQINDSSGPYVIFSRDYQQSTLQSYYKVCNFDCTLSCNGLDERRIEIKTHIIDTIVHQFPIFTISYCFQPQNDFMRIGLRNILIYVNSCHISCASCDGEAQFNCLSCYQGSPLGGVCLCDESNKYIHRLTGCIQECPRDYYLTDNSNYCQFNPRIKSMYNYFTSSTISNGNQIPYEPWEYYPDPFHFSNTNNIFFCSGQDQVGKFMYSQFMQLKLPKNEGLVFLRIRVSFHFFGWQPDSVLKLIVDQQSQMRIEKTLNNYTIFNGRLNKFESLSCSSENYDYLRIEAILKTYTTTPIIKFQAIQKLDSEFWSFNNVTIDYGLCQSNCTKCETFQKCLICESGFKLYRGTCVESCPSYSQINNQDCIDYEDIIDNSRYLIKAFYDMNTTFEEVTKVVDNFTDLNDNIQTSFTQAYYSFVPEKSVLGGVLVWSDGKFKKTFQNLQPHYQLSIRMNITYGDENNGWFKYQLDSYQSNKINNPDTGNINIAGNNKKETTIYQEYQYTHNSNQLDIVLSADTQGMSLEDAFMYVSEYFVIVHYCAPFCSSCTGPKITDCNSGQYSGYNLTHYCSSSEYLKYNSDTQIYTCEECNQLGCLECQNELICTRCEFSDNNLQFLLDQGECICYPSQYLSNNQCLKCSKYCESCFGSNNDQCYTCNSDFHRSINEYKCQCLNGFYDDGYNIQCIPICGDQMIVDGEDCDDGNNNPFDGCDQCKYQCQDVCLNCHNGKCYQCKDGYTYDQTTYKCLTTCGDQIIQGDEQCDDGNNDVQDGCYLCKLQCDINCINCQYGNCLKCDEFNGWYLNNSHKCQYICGDGIVSKQYEQCDDNNKNPFDLCDNCYLTCSDHCISCENGLCLKCDVGFRFLPQTKQCLPICGDSMIVGYEQCEDGHTEIINSCNQCKFKCNSKCLICQYNKCLKCEFGYYLNNNMCEQYCGDGIKVGDEECENIVQIVDKIVEVDVQFALKEYVNFVNQDIQKNNINVNLFVEI</sequence>
<dbReference type="SMART" id="SM00261">
    <property type="entry name" value="FU"/>
    <property type="match status" value="5"/>
</dbReference>
<dbReference type="PANTHER" id="PTHR38934:SF6">
    <property type="entry name" value="CHROMOSOME UNDETERMINED SCAFFOLD_176, WHOLE GENOME SHOTGUN SEQUENCE"/>
    <property type="match status" value="1"/>
</dbReference>
<feature type="domain" description="EGF-like" evidence="4">
    <location>
        <begin position="802"/>
        <end position="836"/>
    </location>
</feature>
<evidence type="ECO:0000259" key="4">
    <source>
        <dbReference type="SMART" id="SM00181"/>
    </source>
</evidence>
<proteinExistence type="predicted"/>
<name>A0A8S1KTA1_PARPR</name>
<evidence type="ECO:0000256" key="3">
    <source>
        <dbReference type="ARBA" id="ARBA00023157"/>
    </source>
</evidence>
<comment type="caution">
    <text evidence="5">The sequence shown here is derived from an EMBL/GenBank/DDBJ whole genome shotgun (WGS) entry which is preliminary data.</text>
</comment>
<keyword evidence="3" id="KW-1015">Disulfide bond</keyword>
<dbReference type="NCBIfam" id="TIGR02232">
    <property type="entry name" value="myxo_disulf_rpt"/>
    <property type="match status" value="1"/>
</dbReference>
<dbReference type="Proteomes" id="UP000688137">
    <property type="component" value="Unassembled WGS sequence"/>
</dbReference>
<dbReference type="PANTHER" id="PTHR38934">
    <property type="entry name" value="HYPHALLY REGULATED CELL WALL PROTEIN 1"/>
    <property type="match status" value="1"/>
</dbReference>
<evidence type="ECO:0000256" key="1">
    <source>
        <dbReference type="ARBA" id="ARBA00022729"/>
    </source>
</evidence>
<dbReference type="Pfam" id="PF13948">
    <property type="entry name" value="DUF4215"/>
    <property type="match status" value="5"/>
</dbReference>
<dbReference type="AlphaFoldDB" id="A0A8S1KTA1"/>
<feature type="domain" description="EGF-like" evidence="4">
    <location>
        <begin position="413"/>
        <end position="442"/>
    </location>
</feature>
<accession>A0A8S1KTA1</accession>
<gene>
    <name evidence="5" type="ORF">PPRIM_AZ9-3.1.T0240028</name>
</gene>
<dbReference type="EMBL" id="CAJJDM010000022">
    <property type="protein sequence ID" value="CAD8055926.1"/>
    <property type="molecule type" value="Genomic_DNA"/>
</dbReference>
<dbReference type="InterPro" id="IPR000742">
    <property type="entry name" value="EGF"/>
</dbReference>
<feature type="domain" description="EGF-like" evidence="4">
    <location>
        <begin position="734"/>
        <end position="775"/>
    </location>
</feature>
<dbReference type="InterPro" id="IPR011936">
    <property type="entry name" value="Myxo_disulph_rpt"/>
</dbReference>
<dbReference type="InterPro" id="IPR006212">
    <property type="entry name" value="Furin_repeat"/>
</dbReference>